<proteinExistence type="inferred from homology"/>
<gene>
    <name evidence="13" type="primary">rseP</name>
    <name evidence="13" type="ORF">KHZ85_04780</name>
</gene>
<dbReference type="Pfam" id="PF02163">
    <property type="entry name" value="Peptidase_M50"/>
    <property type="match status" value="1"/>
</dbReference>
<evidence type="ECO:0000256" key="1">
    <source>
        <dbReference type="ARBA" id="ARBA00001947"/>
    </source>
</evidence>
<evidence type="ECO:0000313" key="14">
    <source>
        <dbReference type="Proteomes" id="UP000753219"/>
    </source>
</evidence>
<dbReference type="EC" id="3.4.24.-" evidence="11"/>
<keyword evidence="10 11" id="KW-0472">Membrane</keyword>
<dbReference type="NCBIfam" id="TIGR00054">
    <property type="entry name" value="RIP metalloprotease RseP"/>
    <property type="match status" value="1"/>
</dbReference>
<evidence type="ECO:0000313" key="13">
    <source>
        <dbReference type="EMBL" id="MBS4884062.1"/>
    </source>
</evidence>
<dbReference type="GO" id="GO:0046872">
    <property type="term" value="F:metal ion binding"/>
    <property type="evidence" value="ECO:0007669"/>
    <property type="project" value="UniProtKB-KW"/>
</dbReference>
<feature type="transmembrane region" description="Helical" evidence="11">
    <location>
        <begin position="330"/>
        <end position="348"/>
    </location>
</feature>
<evidence type="ECO:0000256" key="9">
    <source>
        <dbReference type="ARBA" id="ARBA00023049"/>
    </source>
</evidence>
<comment type="caution">
    <text evidence="13">The sequence shown here is derived from an EMBL/GenBank/DDBJ whole genome shotgun (WGS) entry which is preliminary data.</text>
</comment>
<dbReference type="Gene3D" id="2.30.42.10">
    <property type="match status" value="1"/>
</dbReference>
<comment type="similarity">
    <text evidence="3 11">Belongs to the peptidase M50B family.</text>
</comment>
<dbReference type="RefSeq" id="WP_226811624.1">
    <property type="nucleotide sequence ID" value="NZ_CAJKGD010000002.1"/>
</dbReference>
<dbReference type="InterPro" id="IPR008915">
    <property type="entry name" value="Peptidase_M50"/>
</dbReference>
<evidence type="ECO:0000256" key="8">
    <source>
        <dbReference type="ARBA" id="ARBA00022989"/>
    </source>
</evidence>
<keyword evidence="6 11" id="KW-0378">Hydrolase</keyword>
<keyword evidence="9 11" id="KW-0482">Metalloprotease</keyword>
<dbReference type="InterPro" id="IPR004387">
    <property type="entry name" value="Pept_M50_Zn"/>
</dbReference>
<organism evidence="13 14">
    <name type="scientific">Amedibacillus dolichus</name>
    <dbReference type="NCBI Taxonomy" id="31971"/>
    <lineage>
        <taxon>Bacteria</taxon>
        <taxon>Bacillati</taxon>
        <taxon>Bacillota</taxon>
        <taxon>Erysipelotrichia</taxon>
        <taxon>Erysipelotrichales</taxon>
        <taxon>Erysipelotrichaceae</taxon>
        <taxon>Amedibacillus</taxon>
    </lineage>
</organism>
<evidence type="ECO:0000256" key="5">
    <source>
        <dbReference type="ARBA" id="ARBA00022692"/>
    </source>
</evidence>
<evidence type="ECO:0000259" key="12">
    <source>
        <dbReference type="SMART" id="SM00228"/>
    </source>
</evidence>
<protein>
    <recommendedName>
        <fullName evidence="11">Zinc metalloprotease</fullName>
        <ecNumber evidence="11">3.4.24.-</ecNumber>
    </recommendedName>
</protein>
<dbReference type="SUPFAM" id="SSF50156">
    <property type="entry name" value="PDZ domain-like"/>
    <property type="match status" value="1"/>
</dbReference>
<comment type="subcellular location">
    <subcellularLocation>
        <location evidence="2">Membrane</location>
        <topology evidence="2">Multi-pass membrane protein</topology>
    </subcellularLocation>
</comment>
<accession>A0A942WH25</accession>
<keyword evidence="4" id="KW-0645">Protease</keyword>
<sequence length="356" mass="38982">MSVIVSLIYFILILSVIVIVHEFGHLIAAKKFGVYCKEFSIGMGPVIWKRQKGETQWSIRALPIGGFVAMAGEDEEGEEEKLEIPFERTIPGIKKWKQIVVMAAGAIMNVLLAWVLFIGVSAYQGQVVIDKGAVVGDTAVGQPAEKAGIQKGDVIVEISQGDTHETINSWTDVSSFLLYNQGEVTLTIERDGNRMQVALTPYQDKETGGYLLGVTQGAGSYEVKDISFLEAVKYGTLEMFDGMTTIFESLGKLLQGIGLNNLSGPVGIYKATAEITQQGWISTIAFTALLSVNVGIFNLLPIPILDGGRILILVLETITRRKFSEKTQTAIMMVGLFMLIGLMVFATWNDLVRLFM</sequence>
<evidence type="ECO:0000256" key="3">
    <source>
        <dbReference type="ARBA" id="ARBA00007931"/>
    </source>
</evidence>
<evidence type="ECO:0000256" key="11">
    <source>
        <dbReference type="RuleBase" id="RU362031"/>
    </source>
</evidence>
<dbReference type="GO" id="GO:0016020">
    <property type="term" value="C:membrane"/>
    <property type="evidence" value="ECO:0007669"/>
    <property type="project" value="UniProtKB-SubCell"/>
</dbReference>
<evidence type="ECO:0000256" key="4">
    <source>
        <dbReference type="ARBA" id="ARBA00022670"/>
    </source>
</evidence>
<evidence type="ECO:0000256" key="6">
    <source>
        <dbReference type="ARBA" id="ARBA00022801"/>
    </source>
</evidence>
<feature type="transmembrane region" description="Helical" evidence="11">
    <location>
        <begin position="6"/>
        <end position="28"/>
    </location>
</feature>
<reference evidence="13" key="1">
    <citation type="submission" date="2021-02" db="EMBL/GenBank/DDBJ databases">
        <title>Infant gut strain persistence is associated with maternal origin, phylogeny, and functional potential including surface adhesion and iron acquisition.</title>
        <authorList>
            <person name="Lou Y.C."/>
        </authorList>
    </citation>
    <scope>NUCLEOTIDE SEQUENCE</scope>
    <source>
        <strain evidence="13">L3_108_103G1_dasL3_108_103G1_concoct_2</strain>
    </source>
</reference>
<keyword evidence="11" id="KW-0479">Metal-binding</keyword>
<name>A0A942WH25_9FIRM</name>
<dbReference type="InterPro" id="IPR001478">
    <property type="entry name" value="PDZ"/>
</dbReference>
<dbReference type="PANTHER" id="PTHR42837">
    <property type="entry name" value="REGULATOR OF SIGMA-E PROTEASE RSEP"/>
    <property type="match status" value="1"/>
</dbReference>
<feature type="transmembrane region" description="Helical" evidence="11">
    <location>
        <begin position="280"/>
        <end position="300"/>
    </location>
</feature>
<dbReference type="CDD" id="cd06163">
    <property type="entry name" value="S2P-M50_PDZ_RseP-like"/>
    <property type="match status" value="1"/>
</dbReference>
<feature type="domain" description="PDZ" evidence="12">
    <location>
        <begin position="113"/>
        <end position="192"/>
    </location>
</feature>
<keyword evidence="7 11" id="KW-0862">Zinc</keyword>
<dbReference type="GO" id="GO:0006508">
    <property type="term" value="P:proteolysis"/>
    <property type="evidence" value="ECO:0007669"/>
    <property type="project" value="UniProtKB-KW"/>
</dbReference>
<dbReference type="Proteomes" id="UP000753219">
    <property type="component" value="Unassembled WGS sequence"/>
</dbReference>
<dbReference type="SMART" id="SM00228">
    <property type="entry name" value="PDZ"/>
    <property type="match status" value="1"/>
</dbReference>
<comment type="cofactor">
    <cofactor evidence="1 11">
        <name>Zn(2+)</name>
        <dbReference type="ChEBI" id="CHEBI:29105"/>
    </cofactor>
</comment>
<dbReference type="PANTHER" id="PTHR42837:SF2">
    <property type="entry name" value="MEMBRANE METALLOPROTEASE ARASP2, CHLOROPLASTIC-RELATED"/>
    <property type="match status" value="1"/>
</dbReference>
<dbReference type="InterPro" id="IPR036034">
    <property type="entry name" value="PDZ_sf"/>
</dbReference>
<evidence type="ECO:0000256" key="2">
    <source>
        <dbReference type="ARBA" id="ARBA00004141"/>
    </source>
</evidence>
<dbReference type="GO" id="GO:0004222">
    <property type="term" value="F:metalloendopeptidase activity"/>
    <property type="evidence" value="ECO:0007669"/>
    <property type="project" value="InterPro"/>
</dbReference>
<evidence type="ECO:0000256" key="7">
    <source>
        <dbReference type="ARBA" id="ARBA00022833"/>
    </source>
</evidence>
<keyword evidence="5 11" id="KW-0812">Transmembrane</keyword>
<feature type="transmembrane region" description="Helical" evidence="11">
    <location>
        <begin position="99"/>
        <end position="123"/>
    </location>
</feature>
<dbReference type="EMBL" id="JAGZMZ010000009">
    <property type="protein sequence ID" value="MBS4884062.1"/>
    <property type="molecule type" value="Genomic_DNA"/>
</dbReference>
<evidence type="ECO:0000256" key="10">
    <source>
        <dbReference type="ARBA" id="ARBA00023136"/>
    </source>
</evidence>
<dbReference type="AlphaFoldDB" id="A0A942WH25"/>
<dbReference type="CDD" id="cd23081">
    <property type="entry name" value="cpPDZ_EcRseP-like"/>
    <property type="match status" value="1"/>
</dbReference>
<keyword evidence="8 11" id="KW-1133">Transmembrane helix</keyword>